<dbReference type="AlphaFoldDB" id="A0A7L3LGY7"/>
<organism evidence="2 3">
    <name type="scientific">Turnix velox</name>
    <name type="common">Little buttonquail</name>
    <dbReference type="NCBI Taxonomy" id="2529409"/>
    <lineage>
        <taxon>Eukaryota</taxon>
        <taxon>Metazoa</taxon>
        <taxon>Chordata</taxon>
        <taxon>Craniata</taxon>
        <taxon>Vertebrata</taxon>
        <taxon>Euteleostomi</taxon>
        <taxon>Archelosauria</taxon>
        <taxon>Archosauria</taxon>
        <taxon>Dinosauria</taxon>
        <taxon>Saurischia</taxon>
        <taxon>Theropoda</taxon>
        <taxon>Coelurosauria</taxon>
        <taxon>Aves</taxon>
        <taxon>Neognathae</taxon>
        <taxon>Neoaves</taxon>
        <taxon>Charadriiformes</taxon>
        <taxon>Turnicidae</taxon>
        <taxon>Turnix</taxon>
    </lineage>
</organism>
<keyword evidence="3" id="KW-1185">Reference proteome</keyword>
<evidence type="ECO:0000313" key="3">
    <source>
        <dbReference type="Proteomes" id="UP000582182"/>
    </source>
</evidence>
<comment type="caution">
    <text evidence="2">The sequence shown here is derived from an EMBL/GenBank/DDBJ whole genome shotgun (WGS) entry which is preliminary data.</text>
</comment>
<dbReference type="PROSITE" id="PS50012">
    <property type="entry name" value="RCC1_3"/>
    <property type="match status" value="1"/>
</dbReference>
<dbReference type="PANTHER" id="PTHR46849">
    <property type="entry name" value="RCC1 DOMAIN-CONTAINING PROTEIN 1"/>
    <property type="match status" value="1"/>
</dbReference>
<sequence length="52" mass="5410">VCPCVCRCRHGQLGHGTLEAEREPRRVEALAGLPVRAVAAGGWHSACVSGEG</sequence>
<dbReference type="OrthoDB" id="5370059at2759"/>
<dbReference type="InterPro" id="IPR000408">
    <property type="entry name" value="Reg_chr_condens"/>
</dbReference>
<proteinExistence type="predicted"/>
<dbReference type="Gene3D" id="2.130.10.30">
    <property type="entry name" value="Regulator of chromosome condensation 1/beta-lactamase-inhibitor protein II"/>
    <property type="match status" value="1"/>
</dbReference>
<dbReference type="SUPFAM" id="SSF50985">
    <property type="entry name" value="RCC1/BLIP-II"/>
    <property type="match status" value="1"/>
</dbReference>
<dbReference type="EMBL" id="VZTY01017344">
    <property type="protein sequence ID" value="NXU53254.1"/>
    <property type="molecule type" value="Genomic_DNA"/>
</dbReference>
<reference evidence="2 3" key="1">
    <citation type="submission" date="2019-09" db="EMBL/GenBank/DDBJ databases">
        <title>Bird 10,000 Genomes (B10K) Project - Family phase.</title>
        <authorList>
            <person name="Zhang G."/>
        </authorList>
    </citation>
    <scope>NUCLEOTIDE SEQUENCE [LARGE SCALE GENOMIC DNA]</scope>
    <source>
        <strain evidence="2">B10K-DU-029-46</strain>
    </source>
</reference>
<gene>
    <name evidence="2" type="primary">Rccd1_1</name>
    <name evidence="2" type="ORF">TURVEL_R00919</name>
</gene>
<dbReference type="Proteomes" id="UP000582182">
    <property type="component" value="Unassembled WGS sequence"/>
</dbReference>
<dbReference type="InterPro" id="IPR052830">
    <property type="entry name" value="RCC1_domain-containing"/>
</dbReference>
<name>A0A7L3LGY7_9CHAR</name>
<dbReference type="PANTHER" id="PTHR46849:SF1">
    <property type="entry name" value="RCC1 DOMAIN-CONTAINING PROTEIN 1"/>
    <property type="match status" value="1"/>
</dbReference>
<feature type="repeat" description="RCC1" evidence="1">
    <location>
        <begin position="9"/>
        <end position="51"/>
    </location>
</feature>
<dbReference type="PROSITE" id="PS00626">
    <property type="entry name" value="RCC1_2"/>
    <property type="match status" value="1"/>
</dbReference>
<protein>
    <submittedName>
        <fullName evidence="2">RCCD1 protein</fullName>
    </submittedName>
</protein>
<accession>A0A7L3LGY7</accession>
<evidence type="ECO:0000256" key="1">
    <source>
        <dbReference type="PROSITE-ProRule" id="PRU00235"/>
    </source>
</evidence>
<dbReference type="InterPro" id="IPR009091">
    <property type="entry name" value="RCC1/BLIP-II"/>
</dbReference>
<evidence type="ECO:0000313" key="2">
    <source>
        <dbReference type="EMBL" id="NXU53254.1"/>
    </source>
</evidence>
<dbReference type="Pfam" id="PF00415">
    <property type="entry name" value="RCC1"/>
    <property type="match status" value="1"/>
</dbReference>
<feature type="non-terminal residue" evidence="2">
    <location>
        <position position="52"/>
    </location>
</feature>
<feature type="non-terminal residue" evidence="2">
    <location>
        <position position="1"/>
    </location>
</feature>